<dbReference type="RefSeq" id="WP_394827761.1">
    <property type="nucleotide sequence ID" value="NZ_CP089984.1"/>
</dbReference>
<protein>
    <submittedName>
        <fullName evidence="2">Uncharacterized protein</fullName>
    </submittedName>
</protein>
<feature type="chain" id="PRO_5047353583" evidence="1">
    <location>
        <begin position="26"/>
        <end position="413"/>
    </location>
</feature>
<name>A0ABZ2M6R2_9BACT</name>
<feature type="signal peptide" evidence="1">
    <location>
        <begin position="1"/>
        <end position="25"/>
    </location>
</feature>
<keyword evidence="1" id="KW-0732">Signal</keyword>
<keyword evidence="3" id="KW-1185">Reference proteome</keyword>
<dbReference type="EMBL" id="CP089984">
    <property type="protein sequence ID" value="WXB18120.1"/>
    <property type="molecule type" value="Genomic_DNA"/>
</dbReference>
<evidence type="ECO:0000313" key="2">
    <source>
        <dbReference type="EMBL" id="WXB18120.1"/>
    </source>
</evidence>
<dbReference type="PROSITE" id="PS51257">
    <property type="entry name" value="PROKAR_LIPOPROTEIN"/>
    <property type="match status" value="1"/>
</dbReference>
<sequence>MVKRGFGRLASGSLVLAVAACNVSSAPPSTGGVRFDEVGPNCARGVAIVASDYQSTNIVVSKPDGTTLSESFISSGAAKPGLALALSGDVALPTTAPASKNLVIIDRYGTNVLTWMDLPSAKVLAQLPISTGFQSNPHDYMEVDATRAFVTRYENNPTPGVQPFDQGGDLLIVDTEEHAIAGRIAMPEEDAGLQPRPEFMTRLRGEIVVSLGRWSPNFSRAGDGRFVGVSPITNRVTWQLDIPGLQACGRLAVAPSGKLAAVACSSKMDFTTHKFDPKGSDIVVYDATVSPPRELRRFGLGKKLDTGLQPSLTFATDDAILALTYGGNGTAGDTAMLVSATTGAITTLVESAKPFVLGGMHCSPGCGDVCLLGDADRNRLRRWHVAADGRFEPLEDAVLETIIGLPPRSIGGL</sequence>
<evidence type="ECO:0000313" key="3">
    <source>
        <dbReference type="Proteomes" id="UP001370348"/>
    </source>
</evidence>
<organism evidence="2 3">
    <name type="scientific">Pendulispora albinea</name>
    <dbReference type="NCBI Taxonomy" id="2741071"/>
    <lineage>
        <taxon>Bacteria</taxon>
        <taxon>Pseudomonadati</taxon>
        <taxon>Myxococcota</taxon>
        <taxon>Myxococcia</taxon>
        <taxon>Myxococcales</taxon>
        <taxon>Sorangiineae</taxon>
        <taxon>Pendulisporaceae</taxon>
        <taxon>Pendulispora</taxon>
    </lineage>
</organism>
<evidence type="ECO:0000256" key="1">
    <source>
        <dbReference type="SAM" id="SignalP"/>
    </source>
</evidence>
<dbReference type="SUPFAM" id="SSF50969">
    <property type="entry name" value="YVTN repeat-like/Quinoprotein amine dehydrogenase"/>
    <property type="match status" value="1"/>
</dbReference>
<accession>A0ABZ2M6R2</accession>
<proteinExistence type="predicted"/>
<dbReference type="InterPro" id="IPR011044">
    <property type="entry name" value="Quino_amine_DH_bsu"/>
</dbReference>
<reference evidence="2 3" key="1">
    <citation type="submission" date="2021-12" db="EMBL/GenBank/DDBJ databases">
        <title>Discovery of the Pendulisporaceae a myxobacterial family with distinct sporulation behavior and unique specialized metabolism.</title>
        <authorList>
            <person name="Garcia R."/>
            <person name="Popoff A."/>
            <person name="Bader C.D."/>
            <person name="Loehr J."/>
            <person name="Walesch S."/>
            <person name="Walt C."/>
            <person name="Boldt J."/>
            <person name="Bunk B."/>
            <person name="Haeckl F.J.F.P.J."/>
            <person name="Gunesch A.P."/>
            <person name="Birkelbach J."/>
            <person name="Nuebel U."/>
            <person name="Pietschmann T."/>
            <person name="Bach T."/>
            <person name="Mueller R."/>
        </authorList>
    </citation>
    <scope>NUCLEOTIDE SEQUENCE [LARGE SCALE GENOMIC DNA]</scope>
    <source>
        <strain evidence="2 3">MSr11954</strain>
    </source>
</reference>
<dbReference type="Proteomes" id="UP001370348">
    <property type="component" value="Chromosome"/>
</dbReference>
<gene>
    <name evidence="2" type="ORF">LZC94_12770</name>
</gene>